<dbReference type="GO" id="GO:0007156">
    <property type="term" value="P:homophilic cell adhesion via plasma membrane adhesion molecules"/>
    <property type="evidence" value="ECO:0007669"/>
    <property type="project" value="InterPro"/>
</dbReference>
<dbReference type="CDD" id="cd01450">
    <property type="entry name" value="vWFA_subfamily_ECM"/>
    <property type="match status" value="1"/>
</dbReference>
<reference evidence="4" key="1">
    <citation type="journal article" date="2012" name="Nature">
        <title>The oyster genome reveals stress adaptation and complexity of shell formation.</title>
        <authorList>
            <person name="Zhang G."/>
            <person name="Fang X."/>
            <person name="Guo X."/>
            <person name="Li L."/>
            <person name="Luo R."/>
            <person name="Xu F."/>
            <person name="Yang P."/>
            <person name="Zhang L."/>
            <person name="Wang X."/>
            <person name="Qi H."/>
            <person name="Xiong Z."/>
            <person name="Que H."/>
            <person name="Xie Y."/>
            <person name="Holland P.W."/>
            <person name="Paps J."/>
            <person name="Zhu Y."/>
            <person name="Wu F."/>
            <person name="Chen Y."/>
            <person name="Wang J."/>
            <person name="Peng C."/>
            <person name="Meng J."/>
            <person name="Yang L."/>
            <person name="Liu J."/>
            <person name="Wen B."/>
            <person name="Zhang N."/>
            <person name="Huang Z."/>
            <person name="Zhu Q."/>
            <person name="Feng Y."/>
            <person name="Mount A."/>
            <person name="Hedgecock D."/>
            <person name="Xu Z."/>
            <person name="Liu Y."/>
            <person name="Domazet-Loso T."/>
            <person name="Du Y."/>
            <person name="Sun X."/>
            <person name="Zhang S."/>
            <person name="Liu B."/>
            <person name="Cheng P."/>
            <person name="Jiang X."/>
            <person name="Li J."/>
            <person name="Fan D."/>
            <person name="Wang W."/>
            <person name="Fu W."/>
            <person name="Wang T."/>
            <person name="Wang B."/>
            <person name="Zhang J."/>
            <person name="Peng Z."/>
            <person name="Li Y."/>
            <person name="Li N."/>
            <person name="Wang J."/>
            <person name="Chen M."/>
            <person name="He Y."/>
            <person name="Tan F."/>
            <person name="Song X."/>
            <person name="Zheng Q."/>
            <person name="Huang R."/>
            <person name="Yang H."/>
            <person name="Du X."/>
            <person name="Chen L."/>
            <person name="Yang M."/>
            <person name="Gaffney P.M."/>
            <person name="Wang S."/>
            <person name="Luo L."/>
            <person name="She Z."/>
            <person name="Ming Y."/>
            <person name="Huang W."/>
            <person name="Zhang S."/>
            <person name="Huang B."/>
            <person name="Zhang Y."/>
            <person name="Qu T."/>
            <person name="Ni P."/>
            <person name="Miao G."/>
            <person name="Wang J."/>
            <person name="Wang Q."/>
            <person name="Steinberg C.E."/>
            <person name="Wang H."/>
            <person name="Li N."/>
            <person name="Qian L."/>
            <person name="Zhang G."/>
            <person name="Li Y."/>
            <person name="Yang H."/>
            <person name="Liu X."/>
            <person name="Wang J."/>
            <person name="Yin Y."/>
            <person name="Wang J."/>
        </authorList>
    </citation>
    <scope>NUCLEOTIDE SEQUENCE [LARGE SCALE GENOMIC DNA]</scope>
    <source>
        <strain evidence="4">05x7-T-G4-1.051#20</strain>
    </source>
</reference>
<dbReference type="EMBL" id="JH816670">
    <property type="protein sequence ID" value="EKC28796.1"/>
    <property type="molecule type" value="Genomic_DNA"/>
</dbReference>
<evidence type="ECO:0000256" key="3">
    <source>
        <dbReference type="SAM" id="SignalP"/>
    </source>
</evidence>
<feature type="chain" id="PRO_5043657658" evidence="3">
    <location>
        <begin position="17"/>
        <end position="1577"/>
    </location>
</feature>
<evidence type="ECO:0000256" key="1">
    <source>
        <dbReference type="SAM" id="MobiDB-lite"/>
    </source>
</evidence>
<dbReference type="SUPFAM" id="SSF82895">
    <property type="entry name" value="TSP-1 type 1 repeat"/>
    <property type="match status" value="1"/>
</dbReference>
<keyword evidence="2" id="KW-1133">Transmembrane helix</keyword>
<evidence type="ECO:0000256" key="2">
    <source>
        <dbReference type="SAM" id="Phobius"/>
    </source>
</evidence>
<feature type="compositionally biased region" description="Basic and acidic residues" evidence="1">
    <location>
        <begin position="1472"/>
        <end position="1482"/>
    </location>
</feature>
<feature type="transmembrane region" description="Helical" evidence="2">
    <location>
        <begin position="1431"/>
        <end position="1450"/>
    </location>
</feature>
<dbReference type="CDD" id="cd11304">
    <property type="entry name" value="Cadherin_repeat"/>
    <property type="match status" value="1"/>
</dbReference>
<dbReference type="SUPFAM" id="SSF53300">
    <property type="entry name" value="vWA-like"/>
    <property type="match status" value="4"/>
</dbReference>
<dbReference type="InParanoid" id="K1R4G1"/>
<dbReference type="InterPro" id="IPR002126">
    <property type="entry name" value="Cadherin-like_dom"/>
</dbReference>
<feature type="region of interest" description="Disordered" evidence="1">
    <location>
        <begin position="1469"/>
        <end position="1522"/>
    </location>
</feature>
<dbReference type="Gene3D" id="3.40.50.410">
    <property type="entry name" value="von Willebrand factor, type A domain"/>
    <property type="match status" value="4"/>
</dbReference>
<dbReference type="SUPFAM" id="SSF49313">
    <property type="entry name" value="Cadherin-like"/>
    <property type="match status" value="1"/>
</dbReference>
<keyword evidence="2" id="KW-0472">Membrane</keyword>
<dbReference type="HOGENOM" id="CLU_245255_0_0_1"/>
<dbReference type="Pfam" id="PF00092">
    <property type="entry name" value="VWA"/>
    <property type="match status" value="3"/>
</dbReference>
<protein>
    <submittedName>
        <fullName evidence="4">Collagen alpha-5(VI) chain</fullName>
    </submittedName>
</protein>
<keyword evidence="4" id="KW-0176">Collagen</keyword>
<gene>
    <name evidence="4" type="ORF">CGI_10004818</name>
</gene>
<dbReference type="GO" id="GO:0005581">
    <property type="term" value="C:collagen trimer"/>
    <property type="evidence" value="ECO:0007669"/>
    <property type="project" value="UniProtKB-KW"/>
</dbReference>
<dbReference type="InterPro" id="IPR015919">
    <property type="entry name" value="Cadherin-like_sf"/>
</dbReference>
<dbReference type="SMART" id="SM00327">
    <property type="entry name" value="VWA"/>
    <property type="match status" value="3"/>
</dbReference>
<name>K1R4G1_MAGGI</name>
<feature type="compositionally biased region" description="Polar residues" evidence="1">
    <location>
        <begin position="1483"/>
        <end position="1500"/>
    </location>
</feature>
<keyword evidence="2" id="KW-0812">Transmembrane</keyword>
<proteinExistence type="predicted"/>
<feature type="region of interest" description="Disordered" evidence="1">
    <location>
        <begin position="1543"/>
        <end position="1562"/>
    </location>
</feature>
<dbReference type="InterPro" id="IPR036383">
    <property type="entry name" value="TSP1_rpt_sf"/>
</dbReference>
<dbReference type="PANTHER" id="PTHR24020:SF87">
    <property type="entry name" value="COLLAGEN ALPHA-1(VI) CHAIN-LIKE"/>
    <property type="match status" value="1"/>
</dbReference>
<evidence type="ECO:0000313" key="4">
    <source>
        <dbReference type="EMBL" id="EKC28796.1"/>
    </source>
</evidence>
<dbReference type="Pfam" id="PF12248">
    <property type="entry name" value="Methyltransf_FA"/>
    <property type="match status" value="1"/>
</dbReference>
<accession>K1R4G1</accession>
<dbReference type="GO" id="GO:0016020">
    <property type="term" value="C:membrane"/>
    <property type="evidence" value="ECO:0007669"/>
    <property type="project" value="InterPro"/>
</dbReference>
<keyword evidence="3" id="KW-0732">Signal</keyword>
<dbReference type="InterPro" id="IPR050525">
    <property type="entry name" value="ECM_Assembly_Org"/>
</dbReference>
<dbReference type="PANTHER" id="PTHR24020">
    <property type="entry name" value="COLLAGEN ALPHA"/>
    <property type="match status" value="1"/>
</dbReference>
<feature type="signal peptide" evidence="3">
    <location>
        <begin position="1"/>
        <end position="16"/>
    </location>
</feature>
<dbReference type="PROSITE" id="PS50234">
    <property type="entry name" value="VWFA"/>
    <property type="match status" value="3"/>
</dbReference>
<sequence length="1577" mass="174376">MLVIFLAIWGSWGSWSSCPGDCTTHNLVRYRSCVKPIGGCGSAPADYIACKRLGCYSSSEISRSTPDNKVYYSLTTDCFVATGRTSVAFRGRANNDLHIALGSVDSVTSGTHYEFIIGGWANTRSEIRFQIDSGTCVSYSGSVFSQTYFDEFWISWIGNYIRFGTGSNPGSNVLMSCYHSTPYAVNFIWIRSGWGSTGEWRFPNDVACKHVTNSDVSITTDDTSCNGRSYYACNSGYKQVAGNTQRTCGFGGILSGYPLVCSAGVITYDDTVDLNIDLNDYYSASSLDSSITSIPISNAASTVNLAEALRVGFYDFFTLSKGNRFTAFRHFVVIAKTYSSQTGATVADQIRMNLRNHLFTVECELDIVFIVERYNLRYTKRFLAELMDNITISSTGIKVGMVLFDSGASTVFRLNSHTSSESVRDDIEKISETNHTDHLVDKGLIEARDNVFTSTGGDRTDASNYYVIIVGPFESYPEAVAKDIRSSGSNYIFSIHIGNQYQTEYQKAVDTCGDYTKYTNVDSYENLINIKNDILQKITSCESVNITIPDCPLDIVFIMEDTDELSATEFNDMKSFFVSLVSRMTIGDTAIKIGVVTYADGATTVFPLNQYSTANGVIMGITNINQGSNAYNRSSRYVDRALKYIQMEFFTTGNGDRSNAANYYILLTGGPSAGNKAAAFGSAIRSIASSNIFIVGVNISSSDDSEFLDTVDDDKYLKAVNFSVLQCINDVVVPNITQCPDSVTPASLVSPSCQLDIVFIMEKTETSSHENYVFLKSFFSNIALQLDISSSTIRIGVVTYDTDAYTTIALDTYMTPTDISYQILKLPEGTGKRNMIDKALIHTKNNFFTAANGDRASAANYYVFAIDGVRSGASIQAEYIMKGWPSTVFAIDINSGYEKEYRRTAGVNSRYFYASSYANLSAIESDVIAAITKCPVPQPVTTTDGSLMFADVSAPCLNSLIYLYPEDLTEGKDGGQNTMYLMTDFVYTITSCSRITSWEFSHWKSGYIDFMVWRPSGSNYKLVAYNTIYVSGKNTTTYTVVEYERIAVLHGDVIGWRSKGDNLVTSGPCLGPCAEGYKVSPNNVQIGEEFDWTNSGTSINGTAYAIKACLEDNEAIAFPTSTLSAKIPDHLPVGSFVTLLEPDGADYAEVVNYTVLQHPSYPNSMEYFHVGETSGQITVAKRFLKAKVKNDYAFLVRAKDSCNTTATATVSIQTQNMPPEVLGMPNIISITEETDGDTKLYTTIVEDPSGDSVCCSLESTLPKTNNFVVFGNDTGIRVNYSIMASDAPAFSYRQYNSYIVKLCCDDDEDKSTGVLIVNIKKPNKTTTYEPPDKHLEFGQGCSGFHGSLLLPPYYNRESQFNMSDSFQNFIDGTNTYTLWDPLNIKFPGMGHIKIPDKLKDIKVFPMDTLMAELPVNNELQSMESLPWVGSLWFYIFLILAIIIVFGICIMKRKTIKKLGYKCRGCWSGCRKRGGDRDEESSGRDNLSGVNPDQRNSQETIEMNPIVTDTTTPKKPRRYGKPRRSIADAHAIGPITEELAYQLTGENRNSDYPRPERYGPDPDLAREYLAERALMSKK</sequence>
<dbReference type="GO" id="GO:0005509">
    <property type="term" value="F:calcium ion binding"/>
    <property type="evidence" value="ECO:0007669"/>
    <property type="project" value="UniProtKB-UniRule"/>
</dbReference>
<dbReference type="InterPro" id="IPR000884">
    <property type="entry name" value="TSP1_rpt"/>
</dbReference>
<organism evidence="4">
    <name type="scientific">Magallana gigas</name>
    <name type="common">Pacific oyster</name>
    <name type="synonym">Crassostrea gigas</name>
    <dbReference type="NCBI Taxonomy" id="29159"/>
    <lineage>
        <taxon>Eukaryota</taxon>
        <taxon>Metazoa</taxon>
        <taxon>Spiralia</taxon>
        <taxon>Lophotrochozoa</taxon>
        <taxon>Mollusca</taxon>
        <taxon>Bivalvia</taxon>
        <taxon>Autobranchia</taxon>
        <taxon>Pteriomorphia</taxon>
        <taxon>Ostreida</taxon>
        <taxon>Ostreoidea</taxon>
        <taxon>Ostreidae</taxon>
        <taxon>Magallana</taxon>
    </lineage>
</organism>
<dbReference type="Gene3D" id="2.60.40.60">
    <property type="entry name" value="Cadherins"/>
    <property type="match status" value="1"/>
</dbReference>
<feature type="compositionally biased region" description="Basic residues" evidence="1">
    <location>
        <begin position="1513"/>
        <end position="1522"/>
    </location>
</feature>
<dbReference type="PROSITE" id="PS50268">
    <property type="entry name" value="CADHERIN_2"/>
    <property type="match status" value="1"/>
</dbReference>
<dbReference type="InterPro" id="IPR036465">
    <property type="entry name" value="vWFA_dom_sf"/>
</dbReference>
<dbReference type="PROSITE" id="PS50092">
    <property type="entry name" value="TSP1"/>
    <property type="match status" value="1"/>
</dbReference>
<dbReference type="InterPro" id="IPR022041">
    <property type="entry name" value="Methyltransf_FA"/>
</dbReference>
<dbReference type="InterPro" id="IPR002035">
    <property type="entry name" value="VWF_A"/>
</dbReference>
<feature type="compositionally biased region" description="Basic and acidic residues" evidence="1">
    <location>
        <begin position="1547"/>
        <end position="1562"/>
    </location>
</feature>